<dbReference type="PANTHER" id="PTHR28190:SF1">
    <property type="entry name" value="NUCLEAR MIGRATION PROTEIN NUM1"/>
    <property type="match status" value="1"/>
</dbReference>
<dbReference type="InterPro" id="IPR053005">
    <property type="entry name" value="Nuclear_Pos-Cytoskel_Interact"/>
</dbReference>
<dbReference type="Pfam" id="PF12814">
    <property type="entry name" value="Mcp5_PH"/>
    <property type="match status" value="1"/>
</dbReference>
<feature type="compositionally biased region" description="Low complexity" evidence="2">
    <location>
        <begin position="68"/>
        <end position="88"/>
    </location>
</feature>
<sequence>MSNPSADLQSQLFELQKRMGNIPKSSEATKDSGPMTPLSSGSGILSTPRRALRTSNSNNIGASPSGKLTHTSSSTPSTPHALTSPASPKRVDFLSDLSDGLLVESRRLAYENKQFKKKLEALQAEKDKFENQSSNLALLNTKLSEKEEESGDRIWELETELSTTKERLDKVNVELGKLGETRGSLDNRIGETALALEASRAAKIQLEMETNKKIVSLTQEVQDLCQNNSELNDENDSLQKQMLDLRENASKTTAIDFSSAVKDLGDAGDETEQDISVLLEPEPIETVATVGNTAELERQMLQANLNHALATIGKLRQYIVKQRSFSSLSTPTVVLKHQHSPVGHVNRRLFKSSTRSPGSVLSPGNRKSEIIVEENSDEDNDDWEKYDNTSKKVASKLTDIPNLVKTASEDEDNDSEKDPHEVLADELGDISSMSGFQSSPLKRKQIQQDQGNDTGYIALPKGGDLSQLGDYDLVPMARNDFETFVKKSRNVSTLTAAAAAAASSTAVVGDLRLISSPEYTKLQKQLTDKRIEVEKLQKKFTEKDTHSSEVESKLSRLQAELAKKSEQLEQFSDTEYIKSKIEERGFAAVSKDDYEGLQEKAEETGHELAAVQEELGGKETELKERVAELETLKEQVGSQVSDAEKLQEQIDELKVQVQNDTSEIAVLQEQLATEKKEAHQEREEALNRVNMKERALQEITTKLNAPDASFIAMKASDLGLVAISEEEHKQLKLSVQRNEETEIKIKELETEVMEKEAHVNALEKQMTEVREELSEKLAEYKNLEKELNSVAEKLNAVEKQREIPSAEYIRQKAAALGFVVATSLESERTTKEAKDIKQKLDAVGIEVLSLKDKISESEKSLVCKSQELDEKEKYSSSLKSDLEKVQAELATTRAAHEQPDASYVKQQAAAIGLAAVSVTDYAALNQKAETLERELKKAQKEIRGVKSLASGVAGVALGATAGTISLVGSAAGTAAGAASGVSLAALRSQLSKADAMYEKPTADYIKSKSTSLGLVAIPASQHIALTKELGFLKDKLDRRETELNESKQAHSQEAVLLKQLLETKERKVVEMKNVHDEELRAKENTLQTEKKELNRLTAELESKTSELITNASELEARISEVEKLTSDYKQLEGEYQTLKESYDKPDAEYLKSKAIQLEMVIIPDAEYKMVSRKAVEKEKIVAQLNTAITQLNTEYSSAKAELGEAKVLLKKTQGELEEANMSLSRAGEENVLSAEMLAEKARRISELNQEVETRGAEFSELKKSECESRALLAKYSDVDTLKGLETRCEMAGLVTISKKSYGDLMAALSMLGSEFSLAAQYLLEPNTTEFSGGVIDFKSAAQKQAKVVNEYESPSIDYLKSSGSNMGLKILTMGEYIDLKAGENFRNESSGNSGNNDDEASIVSEKVIADSATKQLDAKSKELASLQKQIEDKEQQLKALERCLAGEGTEGVDDDTALQISDLKKKLESKRGETTDVAGALRIKSQELTKLKSPKKRLSLQQLSAVDVQLDAKKRELKEKKENLQTKSTDLEKDKSQLQRMVKEHNGDVEKVRALRAELNQTNDTLDAVNAELDAKQSAINVLEAYIASNKKDTEELSKTGEANSGDRLKEDVKKLENELAKSQDESQNLSDRLEELMASYAPQLSQRDEEIEQLKESLSSKAAEVFELEKKVEGQKAEREHADQYVARGEYDVLVKSDAEKSIQINHLEAQLRNFETQEKSVITPSRPHSLFMGVTGLSSESLHPVESVQSSTGTSVYVDAVSSQGEFQDMGIDEGEGVYGDSENVMDTEVALRDKAKRMGYALIPIDDTDQATVRSEESKDVGNTTIGTVASVGTVMASLPQVQAYANSHDLTLMPTAQASKLMRHTVTSQDLAAKAAEYSLSLVPEDELSELRQRAPANADQISKAAKAKGLLCIPEDRFIATTVCRKPDPVNVVVVPSSYYSKLIKSHEWYKVHRNDASAAQKRTSSTASSSAVSTETGAHHDVQQSDSSAAFGFNQEPPANSPAFALAQLARRNGGNVALDATSLHTVNTVISTKREMIAAITQTIIGEYLFKYFRKLGPFVSSVSESRHERYFWIHPYSLTLYWSTSNPSLSDPSENKIRALAIAHVKSVDDNNPLPPGLYHKSIIVSSEDGRSVKVTCPTRQRHNIWFNSIKFLIEKNAEGLLDDGDEENQYNETFTMDEKTEVERSQSQSFRHQQPRSSILASNRKLSRVNSRASLETASVAKSTSSGLLTVHSMKRHLANLRRGD</sequence>
<feature type="region of interest" description="Disordered" evidence="2">
    <location>
        <begin position="1"/>
        <end position="90"/>
    </location>
</feature>
<dbReference type="GO" id="GO:0000226">
    <property type="term" value="P:microtubule cytoskeleton organization"/>
    <property type="evidence" value="ECO:0007669"/>
    <property type="project" value="TreeGrafter"/>
</dbReference>
<feature type="coiled-coil region" evidence="1">
    <location>
        <begin position="519"/>
        <end position="702"/>
    </location>
</feature>
<feature type="coiled-coil region" evidence="1">
    <location>
        <begin position="1409"/>
        <end position="1443"/>
    </location>
</feature>
<dbReference type="GO" id="GO:0005543">
    <property type="term" value="F:phospholipid binding"/>
    <property type="evidence" value="ECO:0007669"/>
    <property type="project" value="InterPro"/>
</dbReference>
<evidence type="ECO:0000256" key="2">
    <source>
        <dbReference type="SAM" id="MobiDB-lite"/>
    </source>
</evidence>
<keyword evidence="1" id="KW-0175">Coiled coil</keyword>
<organism evidence="4 5">
    <name type="scientific">Eeniella nana</name>
    <name type="common">Yeast</name>
    <name type="synonym">Brettanomyces nanus</name>
    <dbReference type="NCBI Taxonomy" id="13502"/>
    <lineage>
        <taxon>Eukaryota</taxon>
        <taxon>Fungi</taxon>
        <taxon>Dikarya</taxon>
        <taxon>Ascomycota</taxon>
        <taxon>Saccharomycotina</taxon>
        <taxon>Pichiomycetes</taxon>
        <taxon>Pichiales</taxon>
        <taxon>Pichiaceae</taxon>
        <taxon>Brettanomyces</taxon>
    </lineage>
</organism>
<feature type="coiled-coil region" evidence="1">
    <location>
        <begin position="1181"/>
        <end position="1254"/>
    </location>
</feature>
<dbReference type="GO" id="GO:0032065">
    <property type="term" value="P:maintenance of protein location in cell cortex"/>
    <property type="evidence" value="ECO:0007669"/>
    <property type="project" value="InterPro"/>
</dbReference>
<dbReference type="InterPro" id="IPR024774">
    <property type="entry name" value="PH_dom-Mcp5-type"/>
</dbReference>
<dbReference type="GO" id="GO:0005739">
    <property type="term" value="C:mitochondrion"/>
    <property type="evidence" value="ECO:0007669"/>
    <property type="project" value="TreeGrafter"/>
</dbReference>
<feature type="compositionally biased region" description="Acidic residues" evidence="2">
    <location>
        <begin position="371"/>
        <end position="382"/>
    </location>
</feature>
<feature type="compositionally biased region" description="Polar residues" evidence="2">
    <location>
        <begin position="1"/>
        <end position="13"/>
    </location>
</feature>
<feature type="compositionally biased region" description="Polar residues" evidence="2">
    <location>
        <begin position="53"/>
        <end position="62"/>
    </location>
</feature>
<evidence type="ECO:0000256" key="1">
    <source>
        <dbReference type="SAM" id="Coils"/>
    </source>
</evidence>
<reference evidence="4" key="1">
    <citation type="submission" date="2020-10" db="EMBL/GenBank/DDBJ databases">
        <authorList>
            <person name="Roach M.J.R."/>
        </authorList>
    </citation>
    <scope>NUCLEOTIDE SEQUENCE</scope>
    <source>
        <strain evidence="4">CBS 1945</strain>
    </source>
</reference>
<dbReference type="EMBL" id="CP064812">
    <property type="protein sequence ID" value="QPG73764.1"/>
    <property type="molecule type" value="Genomic_DNA"/>
</dbReference>
<dbReference type="SMART" id="SM00233">
    <property type="entry name" value="PH"/>
    <property type="match status" value="1"/>
</dbReference>
<dbReference type="OrthoDB" id="2149224at2759"/>
<feature type="region of interest" description="Disordered" evidence="2">
    <location>
        <begin position="348"/>
        <end position="385"/>
    </location>
</feature>
<feature type="compositionally biased region" description="Low complexity" evidence="2">
    <location>
        <begin position="1964"/>
        <end position="1982"/>
    </location>
</feature>
<feature type="coiled-coil region" evidence="1">
    <location>
        <begin position="731"/>
        <end position="800"/>
    </location>
</feature>
<evidence type="ECO:0000313" key="5">
    <source>
        <dbReference type="Proteomes" id="UP000662931"/>
    </source>
</evidence>
<dbReference type="KEGG" id="bnn:FOA43_001078"/>
<feature type="coiled-coil region" evidence="1">
    <location>
        <begin position="921"/>
        <end position="948"/>
    </location>
</feature>
<protein>
    <recommendedName>
        <fullName evidence="3">PH domain-containing protein</fullName>
    </recommendedName>
</protein>
<gene>
    <name evidence="4" type="ORF">FOA43_001078</name>
</gene>
<dbReference type="CDD" id="cd13365">
    <property type="entry name" value="PH_PLC_plant-like"/>
    <property type="match status" value="1"/>
</dbReference>
<proteinExistence type="predicted"/>
<keyword evidence="5" id="KW-1185">Reference proteome</keyword>
<feature type="coiled-coil region" evidence="1">
    <location>
        <begin position="214"/>
        <end position="248"/>
    </location>
</feature>
<dbReference type="GeneID" id="62194479"/>
<dbReference type="RefSeq" id="XP_038777329.1">
    <property type="nucleotide sequence ID" value="XM_038921401.1"/>
</dbReference>
<dbReference type="InterPro" id="IPR001849">
    <property type="entry name" value="PH_domain"/>
</dbReference>
<feature type="region of interest" description="Disordered" evidence="2">
    <location>
        <begin position="2187"/>
        <end position="2207"/>
    </location>
</feature>
<feature type="region of interest" description="Disordered" evidence="2">
    <location>
        <begin position="1964"/>
        <end position="1989"/>
    </location>
</feature>
<feature type="domain" description="PH" evidence="3">
    <location>
        <begin position="2050"/>
        <end position="2165"/>
    </location>
</feature>
<dbReference type="Proteomes" id="UP000662931">
    <property type="component" value="Chromosome 1"/>
</dbReference>
<dbReference type="SUPFAM" id="SSF50729">
    <property type="entry name" value="PH domain-like"/>
    <property type="match status" value="1"/>
</dbReference>
<feature type="coiled-coil region" evidence="1">
    <location>
        <begin position="1503"/>
        <end position="1579"/>
    </location>
</feature>
<feature type="coiled-coil region" evidence="1">
    <location>
        <begin position="105"/>
        <end position="174"/>
    </location>
</feature>
<accession>A0A875S365</accession>
<evidence type="ECO:0000259" key="3">
    <source>
        <dbReference type="SMART" id="SM00233"/>
    </source>
</evidence>
<feature type="coiled-coil region" evidence="1">
    <location>
        <begin position="1606"/>
        <end position="1672"/>
    </location>
</feature>
<dbReference type="PANTHER" id="PTHR28190">
    <property type="entry name" value="NUCLEAR MIGRATION PROTEIN NUM1"/>
    <property type="match status" value="1"/>
</dbReference>
<feature type="compositionally biased region" description="Polar residues" evidence="2">
    <location>
        <begin position="2194"/>
        <end position="2207"/>
    </location>
</feature>
<dbReference type="GO" id="GO:0005938">
    <property type="term" value="C:cell cortex"/>
    <property type="evidence" value="ECO:0007669"/>
    <property type="project" value="InterPro"/>
</dbReference>
<feature type="region of interest" description="Disordered" evidence="2">
    <location>
        <begin position="434"/>
        <end position="454"/>
    </location>
</feature>
<evidence type="ECO:0000313" key="4">
    <source>
        <dbReference type="EMBL" id="QPG73764.1"/>
    </source>
</evidence>
<feature type="coiled-coil region" evidence="1">
    <location>
        <begin position="1033"/>
        <end position="1141"/>
    </location>
</feature>
<dbReference type="GO" id="GO:0015631">
    <property type="term" value="F:tubulin binding"/>
    <property type="evidence" value="ECO:0007669"/>
    <property type="project" value="TreeGrafter"/>
</dbReference>
<name>A0A875S365_EENNA</name>